<evidence type="ECO:0000256" key="1">
    <source>
        <dbReference type="ARBA" id="ARBA00004236"/>
    </source>
</evidence>
<evidence type="ECO:0000313" key="13">
    <source>
        <dbReference type="Proteomes" id="UP001497623"/>
    </source>
</evidence>
<proteinExistence type="predicted"/>
<dbReference type="GO" id="GO:0005886">
    <property type="term" value="C:plasma membrane"/>
    <property type="evidence" value="ECO:0007669"/>
    <property type="project" value="UniProtKB-SubCell"/>
</dbReference>
<dbReference type="InterPro" id="IPR011106">
    <property type="entry name" value="MANSC_N"/>
</dbReference>
<dbReference type="PANTHER" id="PTHR46182">
    <property type="entry name" value="FI19480P1"/>
    <property type="match status" value="1"/>
</dbReference>
<evidence type="ECO:0000256" key="6">
    <source>
        <dbReference type="ARBA" id="ARBA00022989"/>
    </source>
</evidence>
<feature type="domain" description="PKD/Chitinase" evidence="10">
    <location>
        <begin position="501"/>
        <end position="591"/>
    </location>
</feature>
<keyword evidence="3" id="KW-0812">Transmembrane</keyword>
<name>A0AAV2RWJ2_MEGNR</name>
<dbReference type="InterPro" id="IPR022409">
    <property type="entry name" value="PKD/Chitinase_dom"/>
</dbReference>
<dbReference type="InterPro" id="IPR013783">
    <property type="entry name" value="Ig-like_fold"/>
</dbReference>
<accession>A0AAV2RWJ2</accession>
<gene>
    <name evidence="12" type="ORF">MNOR_LOCUS30167</name>
</gene>
<dbReference type="PANTHER" id="PTHR46182:SF2">
    <property type="entry name" value="FI19480P1"/>
    <property type="match status" value="1"/>
</dbReference>
<evidence type="ECO:0008006" key="14">
    <source>
        <dbReference type="Google" id="ProtNLM"/>
    </source>
</evidence>
<dbReference type="FunFam" id="2.60.40.10:FF:000257">
    <property type="entry name" value="Dyslexia-associated protein KIAA0319-like"/>
    <property type="match status" value="1"/>
</dbReference>
<evidence type="ECO:0000259" key="11">
    <source>
        <dbReference type="SMART" id="SM00765"/>
    </source>
</evidence>
<feature type="chain" id="PRO_5043427461" description="Dyslexia-associated protein KIAA0319-like protein" evidence="9">
    <location>
        <begin position="31"/>
        <end position="670"/>
    </location>
</feature>
<keyword evidence="6" id="KW-1133">Transmembrane helix</keyword>
<feature type="domain" description="Seven cysteines N-terminal" evidence="11">
    <location>
        <begin position="40"/>
        <end position="121"/>
    </location>
</feature>
<evidence type="ECO:0000256" key="8">
    <source>
        <dbReference type="ARBA" id="ARBA00023180"/>
    </source>
</evidence>
<dbReference type="Gene3D" id="2.60.40.10">
    <property type="entry name" value="Immunoglobulins"/>
    <property type="match status" value="4"/>
</dbReference>
<evidence type="ECO:0000313" key="12">
    <source>
        <dbReference type="EMBL" id="CAL4148023.1"/>
    </source>
</evidence>
<comment type="subcellular location">
    <subcellularLocation>
        <location evidence="1">Cell membrane</location>
    </subcellularLocation>
</comment>
<evidence type="ECO:0000256" key="9">
    <source>
        <dbReference type="SAM" id="SignalP"/>
    </source>
</evidence>
<dbReference type="Pfam" id="PF23597">
    <property type="entry name" value="KIAA0319_N"/>
    <property type="match status" value="1"/>
</dbReference>
<evidence type="ECO:0000256" key="7">
    <source>
        <dbReference type="ARBA" id="ARBA00023136"/>
    </source>
</evidence>
<evidence type="ECO:0000256" key="2">
    <source>
        <dbReference type="ARBA" id="ARBA00022475"/>
    </source>
</evidence>
<feature type="non-terminal residue" evidence="12">
    <location>
        <position position="670"/>
    </location>
</feature>
<keyword evidence="2" id="KW-1003">Cell membrane</keyword>
<dbReference type="AlphaFoldDB" id="A0AAV2RWJ2"/>
<keyword evidence="4 9" id="KW-0732">Signal</keyword>
<evidence type="ECO:0000259" key="10">
    <source>
        <dbReference type="SMART" id="SM00089"/>
    </source>
</evidence>
<reference evidence="12 13" key="1">
    <citation type="submission" date="2024-05" db="EMBL/GenBank/DDBJ databases">
        <authorList>
            <person name="Wallberg A."/>
        </authorList>
    </citation>
    <scope>NUCLEOTIDE SEQUENCE [LARGE SCALE GENOMIC DNA]</scope>
</reference>
<dbReference type="InterPro" id="IPR029865">
    <property type="entry name" value="KIAA0319-like"/>
</dbReference>
<comment type="caution">
    <text evidence="12">The sequence shown here is derived from an EMBL/GenBank/DDBJ whole genome shotgun (WGS) entry which is preliminary data.</text>
</comment>
<dbReference type="Proteomes" id="UP001497623">
    <property type="component" value="Unassembled WGS sequence"/>
</dbReference>
<organism evidence="12 13">
    <name type="scientific">Meganyctiphanes norvegica</name>
    <name type="common">Northern krill</name>
    <name type="synonym">Thysanopoda norvegica</name>
    <dbReference type="NCBI Taxonomy" id="48144"/>
    <lineage>
        <taxon>Eukaryota</taxon>
        <taxon>Metazoa</taxon>
        <taxon>Ecdysozoa</taxon>
        <taxon>Arthropoda</taxon>
        <taxon>Crustacea</taxon>
        <taxon>Multicrustacea</taxon>
        <taxon>Malacostraca</taxon>
        <taxon>Eumalacostraca</taxon>
        <taxon>Eucarida</taxon>
        <taxon>Euphausiacea</taxon>
        <taxon>Euphausiidae</taxon>
        <taxon>Meganyctiphanes</taxon>
    </lineage>
</organism>
<feature type="signal peptide" evidence="9">
    <location>
        <begin position="1"/>
        <end position="30"/>
    </location>
</feature>
<keyword evidence="5" id="KW-0677">Repeat</keyword>
<keyword evidence="7" id="KW-0472">Membrane</keyword>
<feature type="domain" description="PKD/Chitinase" evidence="10">
    <location>
        <begin position="406"/>
        <end position="495"/>
    </location>
</feature>
<dbReference type="SMART" id="SM00089">
    <property type="entry name" value="PKD"/>
    <property type="match status" value="2"/>
</dbReference>
<protein>
    <recommendedName>
        <fullName evidence="14">Dyslexia-associated protein KIAA0319-like protein</fullName>
    </recommendedName>
</protein>
<evidence type="ECO:0000256" key="4">
    <source>
        <dbReference type="ARBA" id="ARBA00022729"/>
    </source>
</evidence>
<dbReference type="InterPro" id="IPR035986">
    <property type="entry name" value="PKD_dom_sf"/>
</dbReference>
<sequence>MNFPMYSIVATLHLFHQLLFLLTLTPSSMGRDLSPALLSELPDKCPDLENVVHEDTALAGAKDAGIYNPLGSAHDIPECVRACCNNPQCNVALFYNNQCFTVQCTNAAKCHLVPGKETQVVVVRNLSTEAEWINGSRAGPTHMENDQVSDTSVSGAKLLSAKLEKTPCEVGLFNCKEDEECIPINNRPRAGFCECKEKSRKGVDGHCFEIPGTVVSVVPTIVTDAPKLTSIDPLSSVPAVITPASLLSNDSLITPASLVSSDTGNPSSSERAPIVSTTQSGTVVPVPLATTTETTFTTAKAVGKLVSVNNKTVYLNSDAEIYDEKVTLSAYAIGASDFKYEWTLLEKPQVDDSGTVSDISTQTITLSHLHKGVYIFKVLVDSKDAHGEAVGNVTVLAPKRMNQAPVAIINPKAQEIKLPSSSVIIDGSLSTDDDNIESYHWELVSGPLGYKLPEHTTSTMQLTDLIPGNYTIELHVKDSEGLEGIATATVRVIKETDYPLTANAGWDQIIYLPKTDTVLYGNSSTDDHGIVEWEWTKGPKDSGLAVNMQDTRTPFLKLSKLEEGHYQFILHVVDVANQASNSTVNVYIKLPPLTVPKANAGSAIQLTLPTTHTNLDGSQSSDTGPSTHWFWKQRSGPNNVQFSATNAAKVNISGLTKGKYVFDLTIWNGD</sequence>
<dbReference type="EMBL" id="CAXKWB010036356">
    <property type="protein sequence ID" value="CAL4148023.1"/>
    <property type="molecule type" value="Genomic_DNA"/>
</dbReference>
<dbReference type="SUPFAM" id="SSF49299">
    <property type="entry name" value="PKD domain"/>
    <property type="match status" value="1"/>
</dbReference>
<evidence type="ECO:0000256" key="5">
    <source>
        <dbReference type="ARBA" id="ARBA00022737"/>
    </source>
</evidence>
<dbReference type="SMART" id="SM00765">
    <property type="entry name" value="MANEC"/>
    <property type="match status" value="1"/>
</dbReference>
<dbReference type="Pfam" id="PF22352">
    <property type="entry name" value="K319L-like_PKD"/>
    <property type="match status" value="4"/>
</dbReference>
<keyword evidence="8" id="KW-0325">Glycoprotein</keyword>
<dbReference type="InterPro" id="IPR013980">
    <property type="entry name" value="MANSC_dom"/>
</dbReference>
<dbReference type="GO" id="GO:0031410">
    <property type="term" value="C:cytoplasmic vesicle"/>
    <property type="evidence" value="ECO:0007669"/>
    <property type="project" value="TreeGrafter"/>
</dbReference>
<evidence type="ECO:0000256" key="3">
    <source>
        <dbReference type="ARBA" id="ARBA00022692"/>
    </source>
</evidence>
<keyword evidence="13" id="KW-1185">Reference proteome</keyword>
<dbReference type="GO" id="GO:0001764">
    <property type="term" value="P:neuron migration"/>
    <property type="evidence" value="ECO:0007669"/>
    <property type="project" value="TreeGrafter"/>
</dbReference>
<dbReference type="FunFam" id="2.60.40.10:FF:000061">
    <property type="entry name" value="Dyslexia-associated protein KIAA0319 homolog"/>
    <property type="match status" value="1"/>
</dbReference>